<organism evidence="5 6">
    <name type="scientific">Liquorilactobacillus sucicola DSM 21376 = JCM 15457</name>
    <dbReference type="NCBI Taxonomy" id="1423806"/>
    <lineage>
        <taxon>Bacteria</taxon>
        <taxon>Bacillati</taxon>
        <taxon>Bacillota</taxon>
        <taxon>Bacilli</taxon>
        <taxon>Lactobacillales</taxon>
        <taxon>Lactobacillaceae</taxon>
        <taxon>Liquorilactobacillus</taxon>
    </lineage>
</organism>
<dbReference type="InterPro" id="IPR029061">
    <property type="entry name" value="THDP-binding"/>
</dbReference>
<dbReference type="STRING" id="1423806.FD15_GL000617"/>
<dbReference type="Gene3D" id="3.40.50.970">
    <property type="match status" value="1"/>
</dbReference>
<comment type="cofactor">
    <cofactor evidence="1">
        <name>thiamine diphosphate</name>
        <dbReference type="ChEBI" id="CHEBI:58937"/>
    </cofactor>
</comment>
<gene>
    <name evidence="5" type="ORF">FD15_GL000617</name>
</gene>
<dbReference type="SUPFAM" id="SSF52518">
    <property type="entry name" value="Thiamin diphosphate-binding fold (THDP-binding)"/>
    <property type="match status" value="1"/>
</dbReference>
<dbReference type="PANTHER" id="PTHR11516:SF60">
    <property type="entry name" value="PYRUVATE DEHYDROGENASE E1 COMPONENT SUBUNIT ALPHA"/>
    <property type="match status" value="1"/>
</dbReference>
<protein>
    <submittedName>
        <fullName evidence="5">TPP-dependent acetoin dehydrogenase complex, E1 component subunit alpha</fullName>
    </submittedName>
</protein>
<dbReference type="PATRIC" id="fig|1423806.3.peg.628"/>
<dbReference type="Proteomes" id="UP000050961">
    <property type="component" value="Unassembled WGS sequence"/>
</dbReference>
<dbReference type="PANTHER" id="PTHR11516">
    <property type="entry name" value="PYRUVATE DEHYDROGENASE E1 COMPONENT, ALPHA SUBUNIT BACTERIAL AND ORGANELLAR"/>
    <property type="match status" value="1"/>
</dbReference>
<comment type="caution">
    <text evidence="5">The sequence shown here is derived from an EMBL/GenBank/DDBJ whole genome shotgun (WGS) entry which is preliminary data.</text>
</comment>
<dbReference type="OrthoDB" id="9766715at2"/>
<evidence type="ECO:0000256" key="1">
    <source>
        <dbReference type="ARBA" id="ARBA00001964"/>
    </source>
</evidence>
<evidence type="ECO:0000256" key="2">
    <source>
        <dbReference type="ARBA" id="ARBA00023002"/>
    </source>
</evidence>
<evidence type="ECO:0000256" key="3">
    <source>
        <dbReference type="ARBA" id="ARBA00023052"/>
    </source>
</evidence>
<dbReference type="AlphaFoldDB" id="A0A023CXC0"/>
<evidence type="ECO:0000313" key="5">
    <source>
        <dbReference type="EMBL" id="KRN07049.1"/>
    </source>
</evidence>
<evidence type="ECO:0000259" key="4">
    <source>
        <dbReference type="Pfam" id="PF00676"/>
    </source>
</evidence>
<dbReference type="InterPro" id="IPR050642">
    <property type="entry name" value="PDH_E1_Alpha_Subunit"/>
</dbReference>
<keyword evidence="2" id="KW-0560">Oxidoreductase</keyword>
<dbReference type="GO" id="GO:0004739">
    <property type="term" value="F:pyruvate dehydrogenase (acetyl-transferring) activity"/>
    <property type="evidence" value="ECO:0007669"/>
    <property type="project" value="TreeGrafter"/>
</dbReference>
<dbReference type="InterPro" id="IPR001017">
    <property type="entry name" value="DH_E1"/>
</dbReference>
<feature type="domain" description="Dehydrogenase E1 component" evidence="4">
    <location>
        <begin position="14"/>
        <end position="310"/>
    </location>
</feature>
<dbReference type="eggNOG" id="COG1071">
    <property type="taxonomic scope" value="Bacteria"/>
</dbReference>
<name>A0A023CXC0_9LACO</name>
<dbReference type="Pfam" id="PF00676">
    <property type="entry name" value="E1_dh"/>
    <property type="match status" value="1"/>
</dbReference>
<reference evidence="5 6" key="1">
    <citation type="journal article" date="2015" name="Genome Announc.">
        <title>Expanding the biotechnology potential of lactobacilli through comparative genomics of 213 strains and associated genera.</title>
        <authorList>
            <person name="Sun Z."/>
            <person name="Harris H.M."/>
            <person name="McCann A."/>
            <person name="Guo C."/>
            <person name="Argimon S."/>
            <person name="Zhang W."/>
            <person name="Yang X."/>
            <person name="Jeffery I.B."/>
            <person name="Cooney J.C."/>
            <person name="Kagawa T.F."/>
            <person name="Liu W."/>
            <person name="Song Y."/>
            <person name="Salvetti E."/>
            <person name="Wrobel A."/>
            <person name="Rasinkangas P."/>
            <person name="Parkhill J."/>
            <person name="Rea M.C."/>
            <person name="O'Sullivan O."/>
            <person name="Ritari J."/>
            <person name="Douillard F.P."/>
            <person name="Paul Ross R."/>
            <person name="Yang R."/>
            <person name="Briner A.E."/>
            <person name="Felis G.E."/>
            <person name="de Vos W.M."/>
            <person name="Barrangou R."/>
            <person name="Klaenhammer T.R."/>
            <person name="Caufield P.W."/>
            <person name="Cui Y."/>
            <person name="Zhang H."/>
            <person name="O'Toole P.W."/>
        </authorList>
    </citation>
    <scope>NUCLEOTIDE SEQUENCE [LARGE SCALE GENOMIC DNA]</scope>
    <source>
        <strain evidence="5 6">DSM 21376</strain>
    </source>
</reference>
<dbReference type="GO" id="GO:0006086">
    <property type="term" value="P:pyruvate decarboxylation to acetyl-CoA"/>
    <property type="evidence" value="ECO:0007669"/>
    <property type="project" value="TreeGrafter"/>
</dbReference>
<keyword evidence="3" id="KW-0786">Thiamine pyrophosphate</keyword>
<dbReference type="CDD" id="cd02000">
    <property type="entry name" value="TPP_E1_PDC_ADC_BCADC"/>
    <property type="match status" value="1"/>
</dbReference>
<proteinExistence type="predicted"/>
<dbReference type="RefSeq" id="WP_034988594.1">
    <property type="nucleotide sequence ID" value="NZ_AYZF01000008.1"/>
</dbReference>
<evidence type="ECO:0000313" key="6">
    <source>
        <dbReference type="Proteomes" id="UP000050961"/>
    </source>
</evidence>
<accession>A0A023CXC0</accession>
<keyword evidence="6" id="KW-1185">Reference proteome</keyword>
<sequence length="324" mass="35442">MTLNKDKLIDIYYNMLRIRRFEETVKKKHGKQIIGPAHLYIGEEAVATGVCSNLLREDLVTSTHRGHGHTLAKGANLRKAFAELYGKETGYCKGRGGSMHLAAFDVGMLGANGVVGGGFNIATGAALTQQILNKKNVVVCFFGDGASNRGTFHEAVNLAALWNLPVIYVCENNGWASTTNSLDSTAVVNIADRARGYGIKGITVDGNDVFAVYNAAQKLIKAARNGDGPAILEAKTYRIEGHFLGDPQKYRTASEVEEWKLNNDPIERFLKAIRATGEVSEPEIENVKRRIEDELEDAVQFAERSIVPTPEDALEDVYAKEAAR</sequence>
<dbReference type="EMBL" id="AYZF01000008">
    <property type="protein sequence ID" value="KRN07049.1"/>
    <property type="molecule type" value="Genomic_DNA"/>
</dbReference>